<keyword evidence="1" id="KW-0812">Transmembrane</keyword>
<keyword evidence="1" id="KW-0472">Membrane</keyword>
<reference evidence="2" key="1">
    <citation type="submission" date="2018-02" db="EMBL/GenBank/DDBJ databases">
        <title>Rhizophora mucronata_Transcriptome.</title>
        <authorList>
            <person name="Meera S.P."/>
            <person name="Sreeshan A."/>
            <person name="Augustine A."/>
        </authorList>
    </citation>
    <scope>NUCLEOTIDE SEQUENCE</scope>
    <source>
        <tissue evidence="2">Leaf</tissue>
    </source>
</reference>
<keyword evidence="1" id="KW-1133">Transmembrane helix</keyword>
<evidence type="ECO:0000313" key="2">
    <source>
        <dbReference type="EMBL" id="MBX54249.1"/>
    </source>
</evidence>
<accession>A0A2P2PHV6</accession>
<name>A0A2P2PHV6_RHIMU</name>
<dbReference type="AlphaFoldDB" id="A0A2P2PHV6"/>
<organism evidence="2">
    <name type="scientific">Rhizophora mucronata</name>
    <name type="common">Asiatic mangrove</name>
    <dbReference type="NCBI Taxonomy" id="61149"/>
    <lineage>
        <taxon>Eukaryota</taxon>
        <taxon>Viridiplantae</taxon>
        <taxon>Streptophyta</taxon>
        <taxon>Embryophyta</taxon>
        <taxon>Tracheophyta</taxon>
        <taxon>Spermatophyta</taxon>
        <taxon>Magnoliopsida</taxon>
        <taxon>eudicotyledons</taxon>
        <taxon>Gunneridae</taxon>
        <taxon>Pentapetalae</taxon>
        <taxon>rosids</taxon>
        <taxon>fabids</taxon>
        <taxon>Malpighiales</taxon>
        <taxon>Rhizophoraceae</taxon>
        <taxon>Rhizophora</taxon>
    </lineage>
</organism>
<protein>
    <submittedName>
        <fullName evidence="2">Uncharacterized protein</fullName>
    </submittedName>
</protein>
<proteinExistence type="predicted"/>
<feature type="transmembrane region" description="Helical" evidence="1">
    <location>
        <begin position="23"/>
        <end position="45"/>
    </location>
</feature>
<dbReference type="EMBL" id="GGEC01073765">
    <property type="protein sequence ID" value="MBX54249.1"/>
    <property type="molecule type" value="Transcribed_RNA"/>
</dbReference>
<sequence>MPAIFFTECIPLFCHSFPQICSYFGVIIYFFLFGVLSGWPMGIYCRT</sequence>
<evidence type="ECO:0000256" key="1">
    <source>
        <dbReference type="SAM" id="Phobius"/>
    </source>
</evidence>